<evidence type="ECO:0000256" key="1">
    <source>
        <dbReference type="NCBIfam" id="TIGR02425"/>
    </source>
</evidence>
<gene>
    <name evidence="5" type="ORF">AZ78_2032</name>
</gene>
<sequence length="438" mass="47401">MNPTTLPDPIDSSPRADGSAIVFAHGIGQRYRFDGPEHAPVLVLCNSLGTGLEMWDEVIPALAASLRVLRYDIRGHGGSADGDGDTAPAGIERFGRDLLGLMDALSIERAHVCGLSMGGLIAQWLAIHAPSRVRRLVLANTAARIGDGEHWRERGRRVRAEGLQWLLDSTPARWFRADYPRREPARAAQLLERLARQSPVGYAVACDAIGATDLSDRLGDLRAPTLCIAGRHDPVTTSADADALAAGIAGSRRLDLPTSHLSAVEAPQAFAAAVLDFLGAPAPGAHRHEDERYAQGMQLRRAVLGHAHVDRSLDGLNEHNREFQDLITRYAWGEIWTRPGLPRHTRSLITVAMLVALNREGELRLHLDAARNNAVSREQLREVLLQTAIYCGVPAANAALHLAERVFAEQDAADSSHPRAASVQPDGAATPYTLKPPD</sequence>
<dbReference type="AlphaFoldDB" id="A0A108U8G8"/>
<dbReference type="Gene3D" id="1.20.1290.10">
    <property type="entry name" value="AhpD-like"/>
    <property type="match status" value="1"/>
</dbReference>
<dbReference type="SUPFAM" id="SSF69118">
    <property type="entry name" value="AhpD-like"/>
    <property type="match status" value="1"/>
</dbReference>
<dbReference type="PANTHER" id="PTHR33570:SF2">
    <property type="entry name" value="CARBOXYMUCONOLACTONE DECARBOXYLASE-LIKE DOMAIN-CONTAINING PROTEIN"/>
    <property type="match status" value="1"/>
</dbReference>
<dbReference type="InterPro" id="IPR026968">
    <property type="entry name" value="PcaD/CatD"/>
</dbReference>
<dbReference type="NCBIfam" id="TIGR02425">
    <property type="entry name" value="decarb_PcaC"/>
    <property type="match status" value="1"/>
</dbReference>
<dbReference type="PRINTS" id="PR00111">
    <property type="entry name" value="ABHYDROLASE"/>
</dbReference>
<evidence type="ECO:0000256" key="2">
    <source>
        <dbReference type="SAM" id="MobiDB-lite"/>
    </source>
</evidence>
<feature type="domain" description="AB hydrolase-1" evidence="3">
    <location>
        <begin position="40"/>
        <end position="265"/>
    </location>
</feature>
<dbReference type="InterPro" id="IPR052512">
    <property type="entry name" value="4CMD/NDH-1_regulator"/>
</dbReference>
<organism evidence="5 6">
    <name type="scientific">Lysobacter capsici AZ78</name>
    <dbReference type="NCBI Taxonomy" id="1444315"/>
    <lineage>
        <taxon>Bacteria</taxon>
        <taxon>Pseudomonadati</taxon>
        <taxon>Pseudomonadota</taxon>
        <taxon>Gammaproteobacteria</taxon>
        <taxon>Lysobacterales</taxon>
        <taxon>Lysobacteraceae</taxon>
        <taxon>Lysobacter</taxon>
    </lineage>
</organism>
<dbReference type="EMBL" id="JAJA02000001">
    <property type="protein sequence ID" value="KWS04483.1"/>
    <property type="molecule type" value="Genomic_DNA"/>
</dbReference>
<evidence type="ECO:0000259" key="4">
    <source>
        <dbReference type="Pfam" id="PF02627"/>
    </source>
</evidence>
<dbReference type="NCBIfam" id="TIGR02427">
    <property type="entry name" value="protocat_pcaD"/>
    <property type="match status" value="1"/>
</dbReference>
<protein>
    <recommendedName>
        <fullName evidence="1">4-carboxymuconolactone decarboxylase</fullName>
        <ecNumber evidence="1">4.1.1.44</ecNumber>
    </recommendedName>
</protein>
<dbReference type="InterPro" id="IPR012788">
    <property type="entry name" value="Decarb_PcaC"/>
</dbReference>
<evidence type="ECO:0000313" key="5">
    <source>
        <dbReference type="EMBL" id="KWS04483.1"/>
    </source>
</evidence>
<proteinExistence type="predicted"/>
<dbReference type="GO" id="GO:0047575">
    <property type="term" value="F:4-carboxymuconolactone decarboxylase activity"/>
    <property type="evidence" value="ECO:0007669"/>
    <property type="project" value="UniProtKB-UniRule"/>
</dbReference>
<feature type="domain" description="Carboxymuconolactone decarboxylase-like" evidence="4">
    <location>
        <begin position="322"/>
        <end position="404"/>
    </location>
</feature>
<dbReference type="InterPro" id="IPR029058">
    <property type="entry name" value="AB_hydrolase_fold"/>
</dbReference>
<dbReference type="Pfam" id="PF00561">
    <property type="entry name" value="Abhydrolase_1"/>
    <property type="match status" value="1"/>
</dbReference>
<dbReference type="GO" id="GO:0051920">
    <property type="term" value="F:peroxiredoxin activity"/>
    <property type="evidence" value="ECO:0007669"/>
    <property type="project" value="InterPro"/>
</dbReference>
<dbReference type="GO" id="GO:0047570">
    <property type="term" value="F:3-oxoadipate enol-lactonase activity"/>
    <property type="evidence" value="ECO:0007669"/>
    <property type="project" value="InterPro"/>
</dbReference>
<dbReference type="OrthoDB" id="9801400at2"/>
<feature type="region of interest" description="Disordered" evidence="2">
    <location>
        <begin position="411"/>
        <end position="438"/>
    </location>
</feature>
<keyword evidence="6" id="KW-1185">Reference proteome</keyword>
<dbReference type="InterPro" id="IPR003779">
    <property type="entry name" value="CMD-like"/>
</dbReference>
<comment type="caution">
    <text evidence="5">The sequence shown here is derived from an EMBL/GenBank/DDBJ whole genome shotgun (WGS) entry which is preliminary data.</text>
</comment>
<name>A0A108U8G8_9GAMM</name>
<dbReference type="GO" id="GO:0042952">
    <property type="term" value="P:beta-ketoadipate pathway"/>
    <property type="evidence" value="ECO:0007669"/>
    <property type="project" value="InterPro"/>
</dbReference>
<dbReference type="PANTHER" id="PTHR33570">
    <property type="entry name" value="4-CARBOXYMUCONOLACTONE DECARBOXYLASE FAMILY PROTEIN"/>
    <property type="match status" value="1"/>
</dbReference>
<keyword evidence="5" id="KW-0378">Hydrolase</keyword>
<dbReference type="InterPro" id="IPR029032">
    <property type="entry name" value="AhpD-like"/>
</dbReference>
<dbReference type="EC" id="4.1.1.44" evidence="1"/>
<dbReference type="Pfam" id="PF02627">
    <property type="entry name" value="CMD"/>
    <property type="match status" value="1"/>
</dbReference>
<dbReference type="SUPFAM" id="SSF53474">
    <property type="entry name" value="alpha/beta-Hydrolases"/>
    <property type="match status" value="1"/>
</dbReference>
<evidence type="ECO:0000259" key="3">
    <source>
        <dbReference type="Pfam" id="PF00561"/>
    </source>
</evidence>
<dbReference type="Proteomes" id="UP000023435">
    <property type="component" value="Unassembled WGS sequence"/>
</dbReference>
<evidence type="ECO:0000313" key="6">
    <source>
        <dbReference type="Proteomes" id="UP000023435"/>
    </source>
</evidence>
<dbReference type="InterPro" id="IPR000073">
    <property type="entry name" value="AB_hydrolase_1"/>
</dbReference>
<dbReference type="Gene3D" id="3.40.50.1820">
    <property type="entry name" value="alpha/beta hydrolase"/>
    <property type="match status" value="1"/>
</dbReference>
<reference evidence="5 6" key="1">
    <citation type="journal article" date="2014" name="Genome Announc.">
        <title>Draft Genome Sequence of Lysobacter capsici AZ78, a Bacterium Antagonistic to Plant-Pathogenic Oomycetes.</title>
        <authorList>
            <person name="Puopolo G."/>
            <person name="Sonego P."/>
            <person name="Engelen K."/>
            <person name="Pertot I."/>
        </authorList>
    </citation>
    <scope>NUCLEOTIDE SEQUENCE [LARGE SCALE GENOMIC DNA]</scope>
    <source>
        <strain evidence="5 6">AZ78</strain>
    </source>
</reference>
<accession>A0A108U8G8</accession>